<dbReference type="RefSeq" id="WP_207287839.1">
    <property type="nucleotide sequence ID" value="NZ_CP071462.1"/>
</dbReference>
<organism evidence="1 2">
    <name type="scientific">Haloterrigena alkaliphila</name>
    <dbReference type="NCBI Taxonomy" id="2816475"/>
    <lineage>
        <taxon>Archaea</taxon>
        <taxon>Methanobacteriati</taxon>
        <taxon>Methanobacteriota</taxon>
        <taxon>Stenosarchaea group</taxon>
        <taxon>Halobacteria</taxon>
        <taxon>Halobacteriales</taxon>
        <taxon>Natrialbaceae</taxon>
        <taxon>Haloterrigena</taxon>
    </lineage>
</organism>
<keyword evidence="2" id="KW-1185">Reference proteome</keyword>
<dbReference type="GeneID" id="63188148"/>
<protein>
    <submittedName>
        <fullName evidence="1">Uncharacterized protein</fullName>
    </submittedName>
</protein>
<evidence type="ECO:0000313" key="1">
    <source>
        <dbReference type="EMBL" id="QSW98229.1"/>
    </source>
</evidence>
<sequence>MNWRGASLLNSKKPGPVASVLGAGVVPLKIDPIMVLIPHFVKDIYNIERIDNNTSVAIIEYIGLTLVEVLIVSNLSEIMLSGRIGMKAHINRIKTVSKAVKWCENKVAIRTGMIRNGCFL</sequence>
<accession>A0A8A2V8D3</accession>
<dbReference type="Proteomes" id="UP000663203">
    <property type="component" value="Chromosome"/>
</dbReference>
<name>A0A8A2V8D3_9EURY</name>
<dbReference type="AlphaFoldDB" id="A0A8A2V8D3"/>
<gene>
    <name evidence="1" type="ORF">J0X25_12545</name>
</gene>
<reference evidence="1 2" key="1">
    <citation type="submission" date="2021-03" db="EMBL/GenBank/DDBJ databases">
        <title>Haloterrigena longa sp. nov. and Haloterrigena limicola sp. nov., extremely halophilic archaea isolated from a salt lake.</title>
        <authorList>
            <person name="Henglin C."/>
        </authorList>
    </citation>
    <scope>NUCLEOTIDE SEQUENCE [LARGE SCALE GENOMIC DNA]</scope>
    <source>
        <strain evidence="1 2">KZCA68</strain>
    </source>
</reference>
<proteinExistence type="predicted"/>
<dbReference type="KEGG" id="hakz:J0X25_12545"/>
<evidence type="ECO:0000313" key="2">
    <source>
        <dbReference type="Proteomes" id="UP000663203"/>
    </source>
</evidence>
<dbReference type="EMBL" id="CP071462">
    <property type="protein sequence ID" value="QSW98229.1"/>
    <property type="molecule type" value="Genomic_DNA"/>
</dbReference>